<evidence type="ECO:0000313" key="5">
    <source>
        <dbReference type="EMBL" id="CAG6655664.1"/>
    </source>
</evidence>
<dbReference type="EMBL" id="HBUF01084790">
    <property type="protein sequence ID" value="CAG6634039.1"/>
    <property type="molecule type" value="Transcribed_RNA"/>
</dbReference>
<organism evidence="5">
    <name type="scientific">Cacopsylla melanoneura</name>
    <dbReference type="NCBI Taxonomy" id="428564"/>
    <lineage>
        <taxon>Eukaryota</taxon>
        <taxon>Metazoa</taxon>
        <taxon>Ecdysozoa</taxon>
        <taxon>Arthropoda</taxon>
        <taxon>Hexapoda</taxon>
        <taxon>Insecta</taxon>
        <taxon>Pterygota</taxon>
        <taxon>Neoptera</taxon>
        <taxon>Paraneoptera</taxon>
        <taxon>Hemiptera</taxon>
        <taxon>Sternorrhyncha</taxon>
        <taxon>Psylloidea</taxon>
        <taxon>Psyllidae</taxon>
        <taxon>Psyllinae</taxon>
        <taxon>Cacopsylla</taxon>
    </lineage>
</organism>
<protein>
    <recommendedName>
        <fullName evidence="4">Trafficking protein particle complex subunit 2-like protein</fullName>
    </recommendedName>
</protein>
<dbReference type="InterPro" id="IPR044760">
    <property type="entry name" value="TRAPPC2L"/>
</dbReference>
<comment type="similarity">
    <text evidence="2">Belongs to the TRAPP small subunits family. Sedlin subfamily.</text>
</comment>
<dbReference type="Pfam" id="PF04628">
    <property type="entry name" value="Sedlin_N"/>
    <property type="match status" value="1"/>
</dbReference>
<dbReference type="Gene3D" id="3.30.450.70">
    <property type="match status" value="1"/>
</dbReference>
<keyword evidence="3" id="KW-0931">ER-Golgi transport</keyword>
<dbReference type="EMBL" id="HBUF01367804">
    <property type="protein sequence ID" value="CAG6724487.1"/>
    <property type="molecule type" value="Transcribed_RNA"/>
</dbReference>
<reference evidence="5" key="1">
    <citation type="submission" date="2021-05" db="EMBL/GenBank/DDBJ databases">
        <authorList>
            <person name="Alioto T."/>
            <person name="Alioto T."/>
            <person name="Gomez Garrido J."/>
        </authorList>
    </citation>
    <scope>NUCLEOTIDE SEQUENCE</scope>
</reference>
<evidence type="ECO:0000256" key="2">
    <source>
        <dbReference type="ARBA" id="ARBA00006626"/>
    </source>
</evidence>
<dbReference type="EMBL" id="HBUF01084788">
    <property type="protein sequence ID" value="CAG6634035.1"/>
    <property type="molecule type" value="Transcribed_RNA"/>
</dbReference>
<dbReference type="EMBL" id="HBUF01182497">
    <property type="protein sequence ID" value="CAG6655664.1"/>
    <property type="molecule type" value="Transcribed_RNA"/>
</dbReference>
<dbReference type="EMBL" id="HBUF01084791">
    <property type="protein sequence ID" value="CAG6634041.1"/>
    <property type="molecule type" value="Transcribed_RNA"/>
</dbReference>
<name>A0A8D8RVH5_9HEMI</name>
<dbReference type="PANTHER" id="PTHR12403">
    <property type="entry name" value="TRAFFICKING PROTEIN PARTICLE COMPLEX SUBUNIT 2"/>
    <property type="match status" value="1"/>
</dbReference>
<evidence type="ECO:0000256" key="3">
    <source>
        <dbReference type="ARBA" id="ARBA00022892"/>
    </source>
</evidence>
<evidence type="ECO:0000256" key="1">
    <source>
        <dbReference type="ARBA" id="ARBA00004556"/>
    </source>
</evidence>
<dbReference type="AlphaFoldDB" id="A0A8D8RVH5"/>
<dbReference type="GO" id="GO:0048471">
    <property type="term" value="C:perinuclear region of cytoplasm"/>
    <property type="evidence" value="ECO:0007669"/>
    <property type="project" value="UniProtKB-SubCell"/>
</dbReference>
<dbReference type="EMBL" id="HBUF01636302">
    <property type="protein sequence ID" value="CAG6784205.1"/>
    <property type="molecule type" value="Transcribed_RNA"/>
</dbReference>
<dbReference type="EMBL" id="HBUF01084792">
    <property type="protein sequence ID" value="CAG6634043.1"/>
    <property type="molecule type" value="Transcribed_RNA"/>
</dbReference>
<comment type="subcellular location">
    <subcellularLocation>
        <location evidence="1">Cytoplasm</location>
        <location evidence="1">Perinuclear region</location>
    </subcellularLocation>
</comment>
<dbReference type="EMBL" id="HBUF01084793">
    <property type="protein sequence ID" value="CAG6634045.1"/>
    <property type="molecule type" value="Transcribed_RNA"/>
</dbReference>
<keyword evidence="3" id="KW-0813">Transport</keyword>
<sequence length="138" mass="15815">MAVCVAVVNRSNAPKYIACVNPDMELEFHYKVHTSLDVIEERLTSTGKSNTESREFYLGILYSTEEHTIYGYVTNTRTKFMIITETSNKLLRDNEVRAMFRKLHSAYTHIVCNPFYVPGDDIKSKYFEQVAKSVMVGG</sequence>
<dbReference type="EMBL" id="HBUF01367803">
    <property type="protein sequence ID" value="CAG6724486.1"/>
    <property type="molecule type" value="Transcribed_RNA"/>
</dbReference>
<dbReference type="InterPro" id="IPR011012">
    <property type="entry name" value="Longin-like_dom_sf"/>
</dbReference>
<dbReference type="EMBL" id="HBUF01636301">
    <property type="protein sequence ID" value="CAG6784204.1"/>
    <property type="molecule type" value="Transcribed_RNA"/>
</dbReference>
<dbReference type="EMBL" id="HBUF01084789">
    <property type="protein sequence ID" value="CAG6634037.1"/>
    <property type="molecule type" value="Transcribed_RNA"/>
</dbReference>
<dbReference type="CDD" id="cd14854">
    <property type="entry name" value="TRAPPC2L"/>
    <property type="match status" value="1"/>
</dbReference>
<dbReference type="GO" id="GO:0006888">
    <property type="term" value="P:endoplasmic reticulum to Golgi vesicle-mediated transport"/>
    <property type="evidence" value="ECO:0007669"/>
    <property type="project" value="InterPro"/>
</dbReference>
<dbReference type="SUPFAM" id="SSF64356">
    <property type="entry name" value="SNARE-like"/>
    <property type="match status" value="1"/>
</dbReference>
<dbReference type="InterPro" id="IPR006722">
    <property type="entry name" value="Sedlin"/>
</dbReference>
<dbReference type="EMBL" id="HBUF01636303">
    <property type="protein sequence ID" value="CAG6784206.1"/>
    <property type="molecule type" value="Transcribed_RNA"/>
</dbReference>
<proteinExistence type="inferred from homology"/>
<evidence type="ECO:0000256" key="4">
    <source>
        <dbReference type="ARBA" id="ARBA00024408"/>
    </source>
</evidence>
<accession>A0A8D8RVH5</accession>
<dbReference type="EMBL" id="HBUF01182498">
    <property type="protein sequence ID" value="CAG6655665.1"/>
    <property type="molecule type" value="Transcribed_RNA"/>
</dbReference>